<sequence>MVMMDKISFGEGLKRGLKRHCPHCDSPTLFEGYLKVRPRCPVCMADNGQHRVDDIASYFTVLLVGHLLVAPSLAIPWFWSLPLWASLGILLSAMTLATLAALPFIKGGVIGALAAVADKKTA</sequence>
<evidence type="ECO:0000256" key="1">
    <source>
        <dbReference type="SAM" id="Phobius"/>
    </source>
</evidence>
<evidence type="ECO:0000313" key="2">
    <source>
        <dbReference type="EMBL" id="NIJ07678.1"/>
    </source>
</evidence>
<feature type="transmembrane region" description="Helical" evidence="1">
    <location>
        <begin position="85"/>
        <end position="105"/>
    </location>
</feature>
<reference evidence="2 3" key="1">
    <citation type="submission" date="2020-03" db="EMBL/GenBank/DDBJ databases">
        <title>Genomic Encyclopedia of Type Strains, Phase III (KMG-III): the genomes of soil and plant-associated and newly described type strains.</title>
        <authorList>
            <person name="Whitman W."/>
        </authorList>
    </citation>
    <scope>NUCLEOTIDE SEQUENCE [LARGE SCALE GENOMIC DNA]</scope>
    <source>
        <strain evidence="2 3">CECT 8804</strain>
    </source>
</reference>
<dbReference type="Pfam" id="PF06170">
    <property type="entry name" value="DUF983"/>
    <property type="match status" value="1"/>
</dbReference>
<protein>
    <submittedName>
        <fullName evidence="2">Uncharacterized protein (DUF983 family)</fullName>
    </submittedName>
</protein>
<dbReference type="EMBL" id="JAAOZC010000002">
    <property type="protein sequence ID" value="NIJ07678.1"/>
    <property type="molecule type" value="Genomic_DNA"/>
</dbReference>
<organism evidence="2 3">
    <name type="scientific">Sphingomonas vulcanisoli</name>
    <dbReference type="NCBI Taxonomy" id="1658060"/>
    <lineage>
        <taxon>Bacteria</taxon>
        <taxon>Pseudomonadati</taxon>
        <taxon>Pseudomonadota</taxon>
        <taxon>Alphaproteobacteria</taxon>
        <taxon>Sphingomonadales</taxon>
        <taxon>Sphingomonadaceae</taxon>
        <taxon>Sphingomonas</taxon>
    </lineage>
</organism>
<evidence type="ECO:0000313" key="3">
    <source>
        <dbReference type="Proteomes" id="UP000727456"/>
    </source>
</evidence>
<accession>A0ABX0TQ72</accession>
<keyword evidence="1" id="KW-1133">Transmembrane helix</keyword>
<keyword evidence="3" id="KW-1185">Reference proteome</keyword>
<gene>
    <name evidence="2" type="ORF">FHS31_001274</name>
</gene>
<feature type="transmembrane region" description="Helical" evidence="1">
    <location>
        <begin position="58"/>
        <end position="79"/>
    </location>
</feature>
<comment type="caution">
    <text evidence="2">The sequence shown here is derived from an EMBL/GenBank/DDBJ whole genome shotgun (WGS) entry which is preliminary data.</text>
</comment>
<name>A0ABX0TQ72_9SPHN</name>
<keyword evidence="1" id="KW-0472">Membrane</keyword>
<proteinExistence type="predicted"/>
<dbReference type="InterPro" id="IPR009325">
    <property type="entry name" value="DUF983"/>
</dbReference>
<keyword evidence="1" id="KW-0812">Transmembrane</keyword>
<dbReference type="Proteomes" id="UP000727456">
    <property type="component" value="Unassembled WGS sequence"/>
</dbReference>